<dbReference type="Gene3D" id="1.10.510.10">
    <property type="entry name" value="Transferase(Phosphotransferase) domain 1"/>
    <property type="match status" value="2"/>
</dbReference>
<dbReference type="InterPro" id="IPR000719">
    <property type="entry name" value="Prot_kinase_dom"/>
</dbReference>
<reference evidence="8 9" key="1">
    <citation type="submission" date="2019-12" db="EMBL/GenBank/DDBJ databases">
        <title>A genome sequence resource for the geographically widespread anthracnose pathogen Colletotrichum asianum.</title>
        <authorList>
            <person name="Meng Y."/>
        </authorList>
    </citation>
    <scope>NUCLEOTIDE SEQUENCE [LARGE SCALE GENOMIC DNA]</scope>
    <source>
        <strain evidence="8 9">ICMP 18580</strain>
    </source>
</reference>
<feature type="region of interest" description="Disordered" evidence="6">
    <location>
        <begin position="629"/>
        <end position="648"/>
    </location>
</feature>
<keyword evidence="1" id="KW-0723">Serine/threonine-protein kinase</keyword>
<feature type="domain" description="Protein kinase" evidence="7">
    <location>
        <begin position="1"/>
        <end position="308"/>
    </location>
</feature>
<dbReference type="EMBL" id="WOWK01000017">
    <property type="protein sequence ID" value="KAF0328475.1"/>
    <property type="molecule type" value="Genomic_DNA"/>
</dbReference>
<gene>
    <name evidence="8" type="ORF">GQ607_004271</name>
</gene>
<proteinExistence type="predicted"/>
<dbReference type="OrthoDB" id="10252171at2759"/>
<protein>
    <recommendedName>
        <fullName evidence="7">Protein kinase domain-containing protein</fullName>
    </recommendedName>
</protein>
<keyword evidence="9" id="KW-1185">Reference proteome</keyword>
<comment type="caution">
    <text evidence="8">The sequence shown here is derived from an EMBL/GenBank/DDBJ whole genome shotgun (WGS) entry which is preliminary data.</text>
</comment>
<dbReference type="SUPFAM" id="SSF56112">
    <property type="entry name" value="Protein kinase-like (PK-like)"/>
    <property type="match status" value="2"/>
</dbReference>
<dbReference type="GO" id="GO:0004674">
    <property type="term" value="F:protein serine/threonine kinase activity"/>
    <property type="evidence" value="ECO:0007669"/>
    <property type="project" value="UniProtKB-KW"/>
</dbReference>
<dbReference type="InterPro" id="IPR011009">
    <property type="entry name" value="Kinase-like_dom_sf"/>
</dbReference>
<keyword evidence="2" id="KW-0808">Transferase</keyword>
<feature type="domain" description="Protein kinase" evidence="7">
    <location>
        <begin position="376"/>
        <end position="643"/>
    </location>
</feature>
<evidence type="ECO:0000313" key="8">
    <source>
        <dbReference type="EMBL" id="KAF0328475.1"/>
    </source>
</evidence>
<dbReference type="AlphaFoldDB" id="A0A8H3WL12"/>
<dbReference type="Proteomes" id="UP000434172">
    <property type="component" value="Unassembled WGS sequence"/>
</dbReference>
<dbReference type="InterPro" id="IPR050205">
    <property type="entry name" value="CDPK_Ser/Thr_kinases"/>
</dbReference>
<evidence type="ECO:0000313" key="9">
    <source>
        <dbReference type="Proteomes" id="UP000434172"/>
    </source>
</evidence>
<keyword evidence="4" id="KW-0418">Kinase</keyword>
<evidence type="ECO:0000256" key="1">
    <source>
        <dbReference type="ARBA" id="ARBA00022527"/>
    </source>
</evidence>
<dbReference type="PANTHER" id="PTHR24349">
    <property type="entry name" value="SERINE/THREONINE-PROTEIN KINASE"/>
    <property type="match status" value="1"/>
</dbReference>
<evidence type="ECO:0000256" key="3">
    <source>
        <dbReference type="ARBA" id="ARBA00022741"/>
    </source>
</evidence>
<sequence length="648" mass="74064">MRPIDDTCYAIGAERKGESHRVYAVKRLRQNDGVYDLRFGSRGSGAGGENDLMFLSPRDPLTREQTKYLRKLVGREMELSEDASFECVVRYKDFIEEFGDRKQAVRRNPTLPCALVMDKLEFAWSGPLANGILRKLQDTDIVNVAVDMLSALTYLHALGMVHGDVRPQNVVPYRDTTQPRGDWHRQHRYKIFGHGLVPAIFSNWVENPGETYTAPEFAGRGRYKPTRESDVWMLGTMLQELHESRYKRIPQPICAYSEFLTRKGACEYPAMLVWHDWLDALVAKLLQDKPGDRPRAEDALTNLLEEKFRATEGGQVGAEKREMKEAIKKANPEIWRATTMGKVWTWCITHHSHFKMTPTYHNLTGVPDKAGRANRYMTTGVKRDGYEKNVYELHGGHQSNAEDGQNSLMFIRFVGRSPEEKRELERLAKEEVPLSEATAFESVVPYRDYIEEQDMLVVEEANWKGIEPGTCMSEEELLILAADVLSALTYLHDRHQVHGYVHPRNIIRFKRPANKDGDELWGYKLIGHGLVPKVMWTWNDIPGDQFTPPEFRGKKSEYQPSEEGDVWMLGQTLAELHSRSQGGGFDKHQHDQLDDLLKNMLKPTPGERMKAQVALDTVVANIRDDHLHDRSSSRSVVTPAPVLSITTH</sequence>
<evidence type="ECO:0000256" key="4">
    <source>
        <dbReference type="ARBA" id="ARBA00022777"/>
    </source>
</evidence>
<accession>A0A8H3WL12</accession>
<evidence type="ECO:0000256" key="2">
    <source>
        <dbReference type="ARBA" id="ARBA00022679"/>
    </source>
</evidence>
<keyword evidence="3" id="KW-0547">Nucleotide-binding</keyword>
<evidence type="ECO:0000256" key="5">
    <source>
        <dbReference type="ARBA" id="ARBA00022840"/>
    </source>
</evidence>
<organism evidence="8 9">
    <name type="scientific">Colletotrichum asianum</name>
    <dbReference type="NCBI Taxonomy" id="702518"/>
    <lineage>
        <taxon>Eukaryota</taxon>
        <taxon>Fungi</taxon>
        <taxon>Dikarya</taxon>
        <taxon>Ascomycota</taxon>
        <taxon>Pezizomycotina</taxon>
        <taxon>Sordariomycetes</taxon>
        <taxon>Hypocreomycetidae</taxon>
        <taxon>Glomerellales</taxon>
        <taxon>Glomerellaceae</taxon>
        <taxon>Colletotrichum</taxon>
        <taxon>Colletotrichum gloeosporioides species complex</taxon>
    </lineage>
</organism>
<dbReference type="PROSITE" id="PS50011">
    <property type="entry name" value="PROTEIN_KINASE_DOM"/>
    <property type="match status" value="2"/>
</dbReference>
<dbReference type="SMART" id="SM00220">
    <property type="entry name" value="S_TKc"/>
    <property type="match status" value="1"/>
</dbReference>
<keyword evidence="5" id="KW-0067">ATP-binding</keyword>
<evidence type="ECO:0000256" key="6">
    <source>
        <dbReference type="SAM" id="MobiDB-lite"/>
    </source>
</evidence>
<dbReference type="Pfam" id="PF00069">
    <property type="entry name" value="Pkinase"/>
    <property type="match status" value="1"/>
</dbReference>
<dbReference type="GO" id="GO:0005524">
    <property type="term" value="F:ATP binding"/>
    <property type="evidence" value="ECO:0007669"/>
    <property type="project" value="UniProtKB-KW"/>
</dbReference>
<evidence type="ECO:0000259" key="7">
    <source>
        <dbReference type="PROSITE" id="PS50011"/>
    </source>
</evidence>
<name>A0A8H3WL12_9PEZI</name>